<gene>
    <name evidence="1" type="ORF">E2C01_015577</name>
</gene>
<accession>A0A5B7DM21</accession>
<organism evidence="1 2">
    <name type="scientific">Portunus trituberculatus</name>
    <name type="common">Swimming crab</name>
    <name type="synonym">Neptunus trituberculatus</name>
    <dbReference type="NCBI Taxonomy" id="210409"/>
    <lineage>
        <taxon>Eukaryota</taxon>
        <taxon>Metazoa</taxon>
        <taxon>Ecdysozoa</taxon>
        <taxon>Arthropoda</taxon>
        <taxon>Crustacea</taxon>
        <taxon>Multicrustacea</taxon>
        <taxon>Malacostraca</taxon>
        <taxon>Eumalacostraca</taxon>
        <taxon>Eucarida</taxon>
        <taxon>Decapoda</taxon>
        <taxon>Pleocyemata</taxon>
        <taxon>Brachyura</taxon>
        <taxon>Eubrachyura</taxon>
        <taxon>Portunoidea</taxon>
        <taxon>Portunidae</taxon>
        <taxon>Portuninae</taxon>
        <taxon>Portunus</taxon>
    </lineage>
</organism>
<proteinExistence type="predicted"/>
<comment type="caution">
    <text evidence="1">The sequence shown here is derived from an EMBL/GenBank/DDBJ whole genome shotgun (WGS) entry which is preliminary data.</text>
</comment>
<protein>
    <submittedName>
        <fullName evidence="1">Uncharacterized protein</fullName>
    </submittedName>
</protein>
<dbReference type="EMBL" id="VSRR010001101">
    <property type="protein sequence ID" value="MPC22560.1"/>
    <property type="molecule type" value="Genomic_DNA"/>
</dbReference>
<evidence type="ECO:0000313" key="1">
    <source>
        <dbReference type="EMBL" id="MPC22560.1"/>
    </source>
</evidence>
<dbReference type="AlphaFoldDB" id="A0A5B7DM21"/>
<evidence type="ECO:0000313" key="2">
    <source>
        <dbReference type="Proteomes" id="UP000324222"/>
    </source>
</evidence>
<dbReference type="Proteomes" id="UP000324222">
    <property type="component" value="Unassembled WGS sequence"/>
</dbReference>
<sequence>MVKSSDEDAFAPLTCHRLPSEVFFSFSHLYVSAFVWVGQHGEGRTLAQLMDVITLREELKHILFCHRGQGAGEGGGEKLVVIVVSWGLAVDGVVFLRFGCLRQNHLPSFFLTVSVEKSQNSVVVFFTLSR</sequence>
<keyword evidence="2" id="KW-1185">Reference proteome</keyword>
<name>A0A5B7DM21_PORTR</name>
<reference evidence="1 2" key="1">
    <citation type="submission" date="2019-05" db="EMBL/GenBank/DDBJ databases">
        <title>Another draft genome of Portunus trituberculatus and its Hox gene families provides insights of decapod evolution.</title>
        <authorList>
            <person name="Jeong J.-H."/>
            <person name="Song I."/>
            <person name="Kim S."/>
            <person name="Choi T."/>
            <person name="Kim D."/>
            <person name="Ryu S."/>
            <person name="Kim W."/>
        </authorList>
    </citation>
    <scope>NUCLEOTIDE SEQUENCE [LARGE SCALE GENOMIC DNA]</scope>
    <source>
        <tissue evidence="1">Muscle</tissue>
    </source>
</reference>